<dbReference type="EMBL" id="JANYMP010000053">
    <property type="protein sequence ID" value="MCS7484735.1"/>
    <property type="molecule type" value="Genomic_DNA"/>
</dbReference>
<dbReference type="AlphaFoldDB" id="A0A9X2VXI1"/>
<dbReference type="InterPro" id="IPR039708">
    <property type="entry name" value="MT1774/Rv1733c-like"/>
</dbReference>
<reference evidence="2" key="1">
    <citation type="submission" date="2022-08" db="EMBL/GenBank/DDBJ databases">
        <authorList>
            <person name="Tistechok S."/>
            <person name="Samborskyy M."/>
            <person name="Roman I."/>
        </authorList>
    </citation>
    <scope>NUCLEOTIDE SEQUENCE</scope>
    <source>
        <strain evidence="2">DSM 103496</strain>
    </source>
</reference>
<keyword evidence="1" id="KW-1133">Transmembrane helix</keyword>
<dbReference type="PANTHER" id="PTHR42305:SF1">
    <property type="entry name" value="MEMBRANE PROTEIN RV1733C-RELATED"/>
    <property type="match status" value="1"/>
</dbReference>
<evidence type="ECO:0000256" key="1">
    <source>
        <dbReference type="SAM" id="Phobius"/>
    </source>
</evidence>
<organism evidence="2 3">
    <name type="scientific">Umezawaea endophytica</name>
    <dbReference type="NCBI Taxonomy" id="1654476"/>
    <lineage>
        <taxon>Bacteria</taxon>
        <taxon>Bacillati</taxon>
        <taxon>Actinomycetota</taxon>
        <taxon>Actinomycetes</taxon>
        <taxon>Pseudonocardiales</taxon>
        <taxon>Pseudonocardiaceae</taxon>
        <taxon>Umezawaea</taxon>
    </lineage>
</organism>
<name>A0A9X2VXI1_9PSEU</name>
<feature type="transmembrane region" description="Helical" evidence="1">
    <location>
        <begin position="33"/>
        <end position="52"/>
    </location>
</feature>
<sequence>MSTQSLSPVARLVRRVFHGRNPLTRASDRVESTVFVVAVLLALLGVPIAAAIGSEVHARESAVSADQMAGRHQVKAILLQDSAPGAANGVTGLAVRASWVAPDGTRHEGEVSAAHDLAAGAAVPVWIDGSGAVTSPPLTPDGAVITAIGLAGSLWLGLVCVLCSAYLTTVHLARRGNARRWAAEWAEVEPRWTRRIP</sequence>
<keyword evidence="1" id="KW-0812">Transmembrane</keyword>
<dbReference type="PANTHER" id="PTHR42305">
    <property type="entry name" value="MEMBRANE PROTEIN RV1733C-RELATED"/>
    <property type="match status" value="1"/>
</dbReference>
<keyword evidence="3" id="KW-1185">Reference proteome</keyword>
<proteinExistence type="predicted"/>
<evidence type="ECO:0008006" key="4">
    <source>
        <dbReference type="Google" id="ProtNLM"/>
    </source>
</evidence>
<gene>
    <name evidence="2" type="ORF">NZH93_48580</name>
</gene>
<dbReference type="RefSeq" id="WP_259630180.1">
    <property type="nucleotide sequence ID" value="NZ_JANYMP010000053.1"/>
</dbReference>
<comment type="caution">
    <text evidence="2">The sequence shown here is derived from an EMBL/GenBank/DDBJ whole genome shotgun (WGS) entry which is preliminary data.</text>
</comment>
<protein>
    <recommendedName>
        <fullName evidence="4">Transmembrane protein</fullName>
    </recommendedName>
</protein>
<accession>A0A9X2VXI1</accession>
<dbReference type="Proteomes" id="UP001141259">
    <property type="component" value="Unassembled WGS sequence"/>
</dbReference>
<evidence type="ECO:0000313" key="3">
    <source>
        <dbReference type="Proteomes" id="UP001141259"/>
    </source>
</evidence>
<evidence type="ECO:0000313" key="2">
    <source>
        <dbReference type="EMBL" id="MCS7484735.1"/>
    </source>
</evidence>
<keyword evidence="1" id="KW-0472">Membrane</keyword>
<feature type="transmembrane region" description="Helical" evidence="1">
    <location>
        <begin position="143"/>
        <end position="167"/>
    </location>
</feature>